<dbReference type="InParanoid" id="A0A419Q209"/>
<organism evidence="1 2">
    <name type="scientific">Clonorchis sinensis</name>
    <name type="common">Chinese liver fluke</name>
    <dbReference type="NCBI Taxonomy" id="79923"/>
    <lineage>
        <taxon>Eukaryota</taxon>
        <taxon>Metazoa</taxon>
        <taxon>Spiralia</taxon>
        <taxon>Lophotrochozoa</taxon>
        <taxon>Platyhelminthes</taxon>
        <taxon>Trematoda</taxon>
        <taxon>Digenea</taxon>
        <taxon>Opisthorchiida</taxon>
        <taxon>Opisthorchiata</taxon>
        <taxon>Opisthorchiidae</taxon>
        <taxon>Clonorchis</taxon>
    </lineage>
</organism>
<comment type="caution">
    <text evidence="1">The sequence shown here is derived from an EMBL/GenBank/DDBJ whole genome shotgun (WGS) entry which is preliminary data.</text>
</comment>
<name>A0A419Q209_CLOSI</name>
<evidence type="ECO:0000313" key="2">
    <source>
        <dbReference type="Proteomes" id="UP000286415"/>
    </source>
</evidence>
<sequence length="226" mass="25483">MQDDTHFQPVSISHLQTAYHGHIGSSCYSFDYRKAEQHRRGDDMSYKVHLSVAPTQPRARLEDPFEAYGLLACAARVLTSIAHETIWPTLALVIRCYHQIRPMLRRNRWSNTDIFRVKHMPNRAAALLKLFELVWIIEGSEPRSAISPAYSMSVREYPSSISTSEVSEEGIKISCGLREWTYHVGFLFANGKLVSVFCTGPLGSSSGCAGGDQMNCHLKCPARHQR</sequence>
<gene>
    <name evidence="1" type="ORF">CSKR_104210</name>
</gene>
<accession>A0A419Q209</accession>
<evidence type="ECO:0000313" key="1">
    <source>
        <dbReference type="EMBL" id="KAG5444100.1"/>
    </source>
</evidence>
<dbReference type="Proteomes" id="UP000286415">
    <property type="component" value="Unassembled WGS sequence"/>
</dbReference>
<reference evidence="1 2" key="2">
    <citation type="journal article" date="2021" name="Genomics">
        <title>High-quality reference genome for Clonorchis sinensis.</title>
        <authorList>
            <person name="Young N.D."/>
            <person name="Stroehlein A.J."/>
            <person name="Kinkar L."/>
            <person name="Wang T."/>
            <person name="Sohn W.M."/>
            <person name="Chang B.C.H."/>
            <person name="Kaur P."/>
            <person name="Weisz D."/>
            <person name="Dudchenko O."/>
            <person name="Aiden E.L."/>
            <person name="Korhonen P.K."/>
            <person name="Gasser R.B."/>
        </authorList>
    </citation>
    <scope>NUCLEOTIDE SEQUENCE [LARGE SCALE GENOMIC DNA]</scope>
    <source>
        <strain evidence="1">Cs-k2</strain>
    </source>
</reference>
<keyword evidence="2" id="KW-1185">Reference proteome</keyword>
<proteinExistence type="predicted"/>
<dbReference type="EMBL" id="NIRI02000056">
    <property type="protein sequence ID" value="KAG5444100.1"/>
    <property type="molecule type" value="Genomic_DNA"/>
</dbReference>
<reference evidence="1 2" key="1">
    <citation type="journal article" date="2018" name="Biotechnol. Adv.">
        <title>Improved genomic resources and new bioinformatic workflow for the carcinogenic parasite Clonorchis sinensis: Biotechnological implications.</title>
        <authorList>
            <person name="Wang D."/>
            <person name="Korhonen P.K."/>
            <person name="Gasser R.B."/>
            <person name="Young N.D."/>
        </authorList>
    </citation>
    <scope>NUCLEOTIDE SEQUENCE [LARGE SCALE GENOMIC DNA]</scope>
    <source>
        <strain evidence="1">Cs-k2</strain>
    </source>
</reference>
<protein>
    <submittedName>
        <fullName evidence="1">Uncharacterized protein</fullName>
    </submittedName>
</protein>
<dbReference type="AlphaFoldDB" id="A0A419Q209"/>